<keyword evidence="1" id="KW-0597">Phosphoprotein</keyword>
<feature type="domain" description="Histidine kinase" evidence="2">
    <location>
        <begin position="162"/>
        <end position="385"/>
    </location>
</feature>
<dbReference type="OrthoDB" id="9792686at2"/>
<dbReference type="STRING" id="1184151.AW736_23180"/>
<sequence>MSALSVPATLRTFFAPPDRAKPALIQKQAKSMEANPLIGRLLNASLDCMLVLNAQRQIVFASENVAPLIPGGRLASAIGKRPGEALGCIRAIECEGGCGTAPACSQCGAVKAILEGLAGRSAAEECRMTRLNHGCREALDLRVKSTPFSHAGASYTLLAVSDISHEKRRLALEQVFLKKLAGLTRPIGQRARRIHENASEPYVREDAGALAAQVSDLQEALGIQRDLSAAERGELLPSFSALYARDFMEAYVAAAAPRATAAECRLHLEPSASNHRFFSDPALLRRVLDCLLANAIEASGPGEEVSLGISADASDLLLWIRNAAVMPPEVCLQIFNRSFTRKDRGRGLGTYMAKLFTEQYLLGKLRFTSTAATGTTFTIALPPNPLSLPMSAIDTPPGLA</sequence>
<dbReference type="Proteomes" id="UP000078486">
    <property type="component" value="Unassembled WGS sequence"/>
</dbReference>
<dbReference type="GO" id="GO:0000155">
    <property type="term" value="F:phosphorelay sensor kinase activity"/>
    <property type="evidence" value="ECO:0007669"/>
    <property type="project" value="TreeGrafter"/>
</dbReference>
<dbReference type="PANTHER" id="PTHR43547">
    <property type="entry name" value="TWO-COMPONENT HISTIDINE KINASE"/>
    <property type="match status" value="1"/>
</dbReference>
<dbReference type="InterPro" id="IPR036890">
    <property type="entry name" value="HATPase_C_sf"/>
</dbReference>
<evidence type="ECO:0000313" key="3">
    <source>
        <dbReference type="EMBL" id="OAM87468.1"/>
    </source>
</evidence>
<evidence type="ECO:0000259" key="2">
    <source>
        <dbReference type="PROSITE" id="PS50109"/>
    </source>
</evidence>
<dbReference type="SUPFAM" id="SSF55874">
    <property type="entry name" value="ATPase domain of HSP90 chaperone/DNA topoisomerase II/histidine kinase"/>
    <property type="match status" value="1"/>
</dbReference>
<accession>A0A178ICK7</accession>
<dbReference type="PROSITE" id="PS50109">
    <property type="entry name" value="HIS_KIN"/>
    <property type="match status" value="1"/>
</dbReference>
<name>A0A178ICK7_9BACT</name>
<evidence type="ECO:0000256" key="1">
    <source>
        <dbReference type="ARBA" id="ARBA00022553"/>
    </source>
</evidence>
<dbReference type="EMBL" id="LRRQ01000171">
    <property type="protein sequence ID" value="OAM87468.1"/>
    <property type="molecule type" value="Genomic_DNA"/>
</dbReference>
<dbReference type="SMART" id="SM00387">
    <property type="entry name" value="HATPase_c"/>
    <property type="match status" value="1"/>
</dbReference>
<protein>
    <recommendedName>
        <fullName evidence="2">Histidine kinase domain-containing protein</fullName>
    </recommendedName>
</protein>
<reference evidence="3 4" key="1">
    <citation type="submission" date="2016-01" db="EMBL/GenBank/DDBJ databases">
        <title>High potential of lignocellulose degradation of a new Verrucomicrobia species.</title>
        <authorList>
            <person name="Wang Y."/>
            <person name="Shi Y."/>
            <person name="Qiu Z."/>
            <person name="Liu S."/>
            <person name="Yang H."/>
        </authorList>
    </citation>
    <scope>NUCLEOTIDE SEQUENCE [LARGE SCALE GENOMIC DNA]</scope>
    <source>
        <strain evidence="3 4">TSB47</strain>
    </source>
</reference>
<dbReference type="PANTHER" id="PTHR43547:SF2">
    <property type="entry name" value="HYBRID SIGNAL TRANSDUCTION HISTIDINE KINASE C"/>
    <property type="match status" value="1"/>
</dbReference>
<dbReference type="InterPro" id="IPR005467">
    <property type="entry name" value="His_kinase_dom"/>
</dbReference>
<comment type="caution">
    <text evidence="3">The sequence shown here is derived from an EMBL/GenBank/DDBJ whole genome shotgun (WGS) entry which is preliminary data.</text>
</comment>
<dbReference type="Gene3D" id="3.30.565.10">
    <property type="entry name" value="Histidine kinase-like ATPase, C-terminal domain"/>
    <property type="match status" value="1"/>
</dbReference>
<organism evidence="3 4">
    <name type="scientific">Termitidicoccus mucosus</name>
    <dbReference type="NCBI Taxonomy" id="1184151"/>
    <lineage>
        <taxon>Bacteria</taxon>
        <taxon>Pseudomonadati</taxon>
        <taxon>Verrucomicrobiota</taxon>
        <taxon>Opitutia</taxon>
        <taxon>Opitutales</taxon>
        <taxon>Opitutaceae</taxon>
        <taxon>Termitidicoccus</taxon>
    </lineage>
</organism>
<gene>
    <name evidence="3" type="ORF">AW736_23180</name>
</gene>
<dbReference type="AlphaFoldDB" id="A0A178ICK7"/>
<keyword evidence="4" id="KW-1185">Reference proteome</keyword>
<proteinExistence type="predicted"/>
<dbReference type="Pfam" id="PF02518">
    <property type="entry name" value="HATPase_c"/>
    <property type="match status" value="1"/>
</dbReference>
<dbReference type="InterPro" id="IPR003594">
    <property type="entry name" value="HATPase_dom"/>
</dbReference>
<evidence type="ECO:0000313" key="4">
    <source>
        <dbReference type="Proteomes" id="UP000078486"/>
    </source>
</evidence>